<keyword evidence="1" id="KW-0472">Membrane</keyword>
<keyword evidence="1" id="KW-0812">Transmembrane</keyword>
<feature type="transmembrane region" description="Helical" evidence="1">
    <location>
        <begin position="28"/>
        <end position="52"/>
    </location>
</feature>
<keyword evidence="1" id="KW-1133">Transmembrane helix</keyword>
<sequence>MTQETRPQRPVTQRKRLSPEEIEARTRAIVIICLVSVLLGSVGALLYSLIFVYQPSEQSPNDAAFLKILEPLMFSIGGALTGLAAGRAMSSNKKEEGE</sequence>
<proteinExistence type="predicted"/>
<accession>A0A6J5N6N5</accession>
<name>A0A6J5N6N5_9CAUD</name>
<gene>
    <name evidence="2" type="ORF">UFOVP629_108</name>
</gene>
<evidence type="ECO:0000313" key="2">
    <source>
        <dbReference type="EMBL" id="CAB4154377.1"/>
    </source>
</evidence>
<dbReference type="EMBL" id="LR796612">
    <property type="protein sequence ID" value="CAB4154377.1"/>
    <property type="molecule type" value="Genomic_DNA"/>
</dbReference>
<protein>
    <submittedName>
        <fullName evidence="2">Uncharacterized protein</fullName>
    </submittedName>
</protein>
<evidence type="ECO:0000256" key="1">
    <source>
        <dbReference type="SAM" id="Phobius"/>
    </source>
</evidence>
<organism evidence="2">
    <name type="scientific">uncultured Caudovirales phage</name>
    <dbReference type="NCBI Taxonomy" id="2100421"/>
    <lineage>
        <taxon>Viruses</taxon>
        <taxon>Duplodnaviria</taxon>
        <taxon>Heunggongvirae</taxon>
        <taxon>Uroviricota</taxon>
        <taxon>Caudoviricetes</taxon>
        <taxon>Peduoviridae</taxon>
        <taxon>Maltschvirus</taxon>
        <taxon>Maltschvirus maltsch</taxon>
    </lineage>
</organism>
<reference evidence="2" key="1">
    <citation type="submission" date="2020-04" db="EMBL/GenBank/DDBJ databases">
        <authorList>
            <person name="Chiriac C."/>
            <person name="Salcher M."/>
            <person name="Ghai R."/>
            <person name="Kavagutti S V."/>
        </authorList>
    </citation>
    <scope>NUCLEOTIDE SEQUENCE</scope>
</reference>
<feature type="transmembrane region" description="Helical" evidence="1">
    <location>
        <begin position="64"/>
        <end position="85"/>
    </location>
</feature>